<dbReference type="GO" id="GO:0015297">
    <property type="term" value="F:antiporter activity"/>
    <property type="evidence" value="ECO:0007669"/>
    <property type="project" value="InterPro"/>
</dbReference>
<feature type="transmembrane region" description="Helical" evidence="2">
    <location>
        <begin position="261"/>
        <end position="279"/>
    </location>
</feature>
<dbReference type="GO" id="GO:0016020">
    <property type="term" value="C:membrane"/>
    <property type="evidence" value="ECO:0007669"/>
    <property type="project" value="InterPro"/>
</dbReference>
<dbReference type="Proteomes" id="UP000026962">
    <property type="component" value="Chromosome 10"/>
</dbReference>
<evidence type="ECO:0000256" key="2">
    <source>
        <dbReference type="SAM" id="Phobius"/>
    </source>
</evidence>
<dbReference type="Gramene" id="OPUNC10G05820.1">
    <property type="protein sequence ID" value="OPUNC10G05820.1"/>
    <property type="gene ID" value="OPUNC10G05820"/>
</dbReference>
<keyword evidence="2" id="KW-0812">Transmembrane</keyword>
<dbReference type="GO" id="GO:0042910">
    <property type="term" value="F:xenobiotic transmembrane transporter activity"/>
    <property type="evidence" value="ECO:0007669"/>
    <property type="project" value="InterPro"/>
</dbReference>
<dbReference type="EnsemblPlants" id="OPUNC10G05820.1">
    <property type="protein sequence ID" value="OPUNC10G05820.1"/>
    <property type="gene ID" value="OPUNC10G05820"/>
</dbReference>
<name>A0A0E0M6Q2_ORYPU</name>
<sequence>MLLSLAAPLVAICILQDVVNMVSVMFVGHLGELPLATSLTNVTGFSLLVGMASALDTLCGQAFGAGRHRLLGVHKQRAMVVLALVYVPVALIWANAGEILLLVGQDADIAAEAGAYARWTILSLVPYVPLVCHIRFLQAQSVVAPVMASSAATAICHVAVCCALVFKASMGSRGAALSIASPSPWNGGHLNCLCCSLWTSSQSKARNLSVINMGYVYSNEAEVVTYIARMIPVLTISFFRDGIDSSLSGCGKQKIGAQVKLGTFYLVGIPMAVLFAFVLNLNGVGLWLGIVCGSLTKLVLLLSITLRIN</sequence>
<feature type="transmembrane region" description="Helical" evidence="2">
    <location>
        <begin position="78"/>
        <end position="96"/>
    </location>
</feature>
<organism evidence="3">
    <name type="scientific">Oryza punctata</name>
    <name type="common">Red rice</name>
    <dbReference type="NCBI Taxonomy" id="4537"/>
    <lineage>
        <taxon>Eukaryota</taxon>
        <taxon>Viridiplantae</taxon>
        <taxon>Streptophyta</taxon>
        <taxon>Embryophyta</taxon>
        <taxon>Tracheophyta</taxon>
        <taxon>Spermatophyta</taxon>
        <taxon>Magnoliopsida</taxon>
        <taxon>Liliopsida</taxon>
        <taxon>Poales</taxon>
        <taxon>Poaceae</taxon>
        <taxon>BOP clade</taxon>
        <taxon>Oryzoideae</taxon>
        <taxon>Oryzeae</taxon>
        <taxon>Oryzinae</taxon>
        <taxon>Oryza</taxon>
    </lineage>
</organism>
<dbReference type="InterPro" id="IPR002528">
    <property type="entry name" value="MATE_fam"/>
</dbReference>
<evidence type="ECO:0000313" key="3">
    <source>
        <dbReference type="EnsemblPlants" id="OPUNC10G05820.1"/>
    </source>
</evidence>
<keyword evidence="2" id="KW-1133">Transmembrane helix</keyword>
<dbReference type="OMA" id="LIWANAG"/>
<keyword evidence="4" id="KW-1185">Reference proteome</keyword>
<protein>
    <recommendedName>
        <fullName evidence="5">Protein DETOXIFICATION</fullName>
    </recommendedName>
</protein>
<reference evidence="3" key="2">
    <citation type="submission" date="2018-05" db="EMBL/GenBank/DDBJ databases">
        <title>OpunRS2 (Oryza punctata Reference Sequence Version 2).</title>
        <authorList>
            <person name="Zhang J."/>
            <person name="Kudrna D."/>
            <person name="Lee S."/>
            <person name="Talag J."/>
            <person name="Welchert J."/>
            <person name="Wing R.A."/>
        </authorList>
    </citation>
    <scope>NUCLEOTIDE SEQUENCE [LARGE SCALE GENOMIC DNA]</scope>
</reference>
<dbReference type="Pfam" id="PF01554">
    <property type="entry name" value="MatE"/>
    <property type="match status" value="1"/>
</dbReference>
<evidence type="ECO:0000256" key="1">
    <source>
        <dbReference type="ARBA" id="ARBA00010199"/>
    </source>
</evidence>
<feature type="transmembrane region" description="Helical" evidence="2">
    <location>
        <begin position="45"/>
        <end position="66"/>
    </location>
</feature>
<reference evidence="3" key="1">
    <citation type="submission" date="2015-04" db="UniProtKB">
        <authorList>
            <consortium name="EnsemblPlants"/>
        </authorList>
    </citation>
    <scope>IDENTIFICATION</scope>
</reference>
<accession>A0A0E0M6Q2</accession>
<dbReference type="AlphaFoldDB" id="A0A0E0M6Q2"/>
<proteinExistence type="inferred from homology"/>
<feature type="transmembrane region" description="Helical" evidence="2">
    <location>
        <begin position="116"/>
        <end position="134"/>
    </location>
</feature>
<keyword evidence="2" id="KW-0472">Membrane</keyword>
<dbReference type="HOGENOM" id="CLU_901334_0_0_1"/>
<dbReference type="eggNOG" id="KOG1347">
    <property type="taxonomic scope" value="Eukaryota"/>
</dbReference>
<comment type="similarity">
    <text evidence="1">Belongs to the multi antimicrobial extrusion (MATE) (TC 2.A.66.1) family.</text>
</comment>
<feature type="transmembrane region" description="Helical" evidence="2">
    <location>
        <begin position="285"/>
        <end position="306"/>
    </location>
</feature>
<evidence type="ECO:0000313" key="4">
    <source>
        <dbReference type="Proteomes" id="UP000026962"/>
    </source>
</evidence>
<evidence type="ECO:0008006" key="5">
    <source>
        <dbReference type="Google" id="ProtNLM"/>
    </source>
</evidence>
<dbReference type="PANTHER" id="PTHR11206">
    <property type="entry name" value="MULTIDRUG RESISTANCE PROTEIN"/>
    <property type="match status" value="1"/>
</dbReference>